<keyword evidence="4 7" id="KW-0547">Nucleotide-binding</keyword>
<dbReference type="PROSITE" id="PS00109">
    <property type="entry name" value="PROTEIN_KINASE_TYR"/>
    <property type="match status" value="1"/>
</dbReference>
<gene>
    <name evidence="11" type="ORF">IPF40_05135</name>
</gene>
<keyword evidence="9" id="KW-1133">Transmembrane helix</keyword>
<dbReference type="Gene3D" id="1.10.510.10">
    <property type="entry name" value="Transferase(Phosphotransferase) domain 1"/>
    <property type="match status" value="1"/>
</dbReference>
<accession>A0A934X4S1</accession>
<keyword evidence="9" id="KW-0472">Membrane</keyword>
<evidence type="ECO:0000256" key="5">
    <source>
        <dbReference type="ARBA" id="ARBA00022777"/>
    </source>
</evidence>
<evidence type="ECO:0000313" key="12">
    <source>
        <dbReference type="Proteomes" id="UP000718281"/>
    </source>
</evidence>
<dbReference type="SUPFAM" id="SSF56112">
    <property type="entry name" value="Protein kinase-like (PK-like)"/>
    <property type="match status" value="1"/>
</dbReference>
<keyword evidence="6 7" id="KW-0067">ATP-binding</keyword>
<keyword evidence="9" id="KW-0812">Transmembrane</keyword>
<feature type="transmembrane region" description="Helical" evidence="9">
    <location>
        <begin position="343"/>
        <end position="362"/>
    </location>
</feature>
<feature type="binding site" evidence="7">
    <location>
        <position position="43"/>
    </location>
    <ligand>
        <name>ATP</name>
        <dbReference type="ChEBI" id="CHEBI:30616"/>
    </ligand>
</feature>
<dbReference type="GO" id="GO:0004674">
    <property type="term" value="F:protein serine/threonine kinase activity"/>
    <property type="evidence" value="ECO:0007669"/>
    <property type="project" value="UniProtKB-KW"/>
</dbReference>
<dbReference type="CDD" id="cd14014">
    <property type="entry name" value="STKc_PknB_like"/>
    <property type="match status" value="1"/>
</dbReference>
<evidence type="ECO:0000256" key="3">
    <source>
        <dbReference type="ARBA" id="ARBA00022679"/>
    </source>
</evidence>
<dbReference type="PROSITE" id="PS00107">
    <property type="entry name" value="PROTEIN_KINASE_ATP"/>
    <property type="match status" value="1"/>
</dbReference>
<evidence type="ECO:0000256" key="4">
    <source>
        <dbReference type="ARBA" id="ARBA00022741"/>
    </source>
</evidence>
<comment type="caution">
    <text evidence="11">The sequence shown here is derived from an EMBL/GenBank/DDBJ whole genome shotgun (WGS) entry which is preliminary data.</text>
</comment>
<protein>
    <recommendedName>
        <fullName evidence="1">non-specific serine/threonine protein kinase</fullName>
        <ecNumber evidence="1">2.7.11.1</ecNumber>
    </recommendedName>
</protein>
<feature type="region of interest" description="Disordered" evidence="8">
    <location>
        <begin position="302"/>
        <end position="335"/>
    </location>
</feature>
<evidence type="ECO:0000256" key="9">
    <source>
        <dbReference type="SAM" id="Phobius"/>
    </source>
</evidence>
<proteinExistence type="predicted"/>
<evidence type="ECO:0000256" key="6">
    <source>
        <dbReference type="ARBA" id="ARBA00022840"/>
    </source>
</evidence>
<organism evidence="11 12">
    <name type="scientific">Candidatus Phosphoribacter hodrii</name>
    <dbReference type="NCBI Taxonomy" id="2953743"/>
    <lineage>
        <taxon>Bacteria</taxon>
        <taxon>Bacillati</taxon>
        <taxon>Actinomycetota</taxon>
        <taxon>Actinomycetes</taxon>
        <taxon>Micrococcales</taxon>
        <taxon>Dermatophilaceae</taxon>
        <taxon>Candidatus Phosphoribacter</taxon>
    </lineage>
</organism>
<dbReference type="Proteomes" id="UP000718281">
    <property type="component" value="Unassembled WGS sequence"/>
</dbReference>
<feature type="domain" description="Protein kinase" evidence="10">
    <location>
        <begin position="14"/>
        <end position="270"/>
    </location>
</feature>
<keyword evidence="2 11" id="KW-0723">Serine/threonine-protein kinase</keyword>
<sequence>MSAAKTIPPSVPGLVLGQVIGRGATSTVWSAVRVDDGRAVAVKITSPDRLHVGQLMELAARETAILATVEHDHLVRLHEAHALPDGSVAVVLDLAPGGSLADLVAARGRLDGGEVATICTPLAGALAALHAAGVVHGDLSPGNVLFTADGKPLLSDFGAARLVGEGHPPLVAGTSGFVAPEVVAGDVPGEAADVFGLGALAWFALTGRSWSVRSWATPLGGADTSVPGPVTVDEAVAVLGAGFGPVVAAMLSQDPSGRPEAQEAAVLAYQAASPVAVRLVGSAAGADPDRVLTQRLRGAAGRVTPGVGAGPGRSQAVRRGQAARRGRAGGRVPGPRVGRKARLGLGAALAIVLAAVVVGVFLRLSPAAAAEGSAGEVTRVLGSAAAPAGEARAVLATLVGRRAQALTARDLRALAAADGQGSTLLAADEAIIAELVQAEQRYVGLTFTVTVAEWVSVDAGSARIRAVVERSGYRVQGPGDREQSIGADSGRSLLYSLVRVGEEWRISTVTG</sequence>
<dbReference type="PANTHER" id="PTHR43289:SF6">
    <property type="entry name" value="SERINE_THREONINE-PROTEIN KINASE NEKL-3"/>
    <property type="match status" value="1"/>
</dbReference>
<evidence type="ECO:0000256" key="7">
    <source>
        <dbReference type="PROSITE-ProRule" id="PRU10141"/>
    </source>
</evidence>
<evidence type="ECO:0000313" key="11">
    <source>
        <dbReference type="EMBL" id="MBK6300445.1"/>
    </source>
</evidence>
<dbReference type="InterPro" id="IPR017441">
    <property type="entry name" value="Protein_kinase_ATP_BS"/>
</dbReference>
<evidence type="ECO:0000256" key="8">
    <source>
        <dbReference type="SAM" id="MobiDB-lite"/>
    </source>
</evidence>
<evidence type="ECO:0000256" key="2">
    <source>
        <dbReference type="ARBA" id="ARBA00022527"/>
    </source>
</evidence>
<evidence type="ECO:0000256" key="1">
    <source>
        <dbReference type="ARBA" id="ARBA00012513"/>
    </source>
</evidence>
<dbReference type="InterPro" id="IPR011009">
    <property type="entry name" value="Kinase-like_dom_sf"/>
</dbReference>
<keyword evidence="3" id="KW-0808">Transferase</keyword>
<dbReference type="GO" id="GO:0005524">
    <property type="term" value="F:ATP binding"/>
    <property type="evidence" value="ECO:0007669"/>
    <property type="project" value="UniProtKB-UniRule"/>
</dbReference>
<reference evidence="11 12" key="1">
    <citation type="submission" date="2020-10" db="EMBL/GenBank/DDBJ databases">
        <title>Connecting structure to function with the recovery of over 1000 high-quality activated sludge metagenome-assembled genomes encoding full-length rRNA genes using long-read sequencing.</title>
        <authorList>
            <person name="Singleton C.M."/>
            <person name="Petriglieri F."/>
            <person name="Kristensen J.M."/>
            <person name="Kirkegaard R.H."/>
            <person name="Michaelsen T.Y."/>
            <person name="Andersen M.H."/>
            <person name="Karst S.M."/>
            <person name="Dueholm M.S."/>
            <person name="Nielsen P.H."/>
            <person name="Albertsen M."/>
        </authorList>
    </citation>
    <scope>NUCLEOTIDE SEQUENCE [LARGE SCALE GENOMIC DNA]</scope>
    <source>
        <strain evidence="11">AalE_18-Q3-R2-46_BAT3C.188</strain>
    </source>
</reference>
<dbReference type="EC" id="2.7.11.1" evidence="1"/>
<dbReference type="InterPro" id="IPR000719">
    <property type="entry name" value="Prot_kinase_dom"/>
</dbReference>
<name>A0A934X4S1_9MICO</name>
<dbReference type="AlphaFoldDB" id="A0A934X4S1"/>
<evidence type="ECO:0000259" key="10">
    <source>
        <dbReference type="PROSITE" id="PS50011"/>
    </source>
</evidence>
<keyword evidence="5 11" id="KW-0418">Kinase</keyword>
<dbReference type="PANTHER" id="PTHR43289">
    <property type="entry name" value="MITOGEN-ACTIVATED PROTEIN KINASE KINASE KINASE 20-RELATED"/>
    <property type="match status" value="1"/>
</dbReference>
<dbReference type="InterPro" id="IPR008266">
    <property type="entry name" value="Tyr_kinase_AS"/>
</dbReference>
<dbReference type="PROSITE" id="PS50011">
    <property type="entry name" value="PROTEIN_KINASE_DOM"/>
    <property type="match status" value="1"/>
</dbReference>
<dbReference type="Pfam" id="PF00069">
    <property type="entry name" value="Pkinase"/>
    <property type="match status" value="1"/>
</dbReference>
<dbReference type="EMBL" id="JADIXZ010000004">
    <property type="protein sequence ID" value="MBK6300445.1"/>
    <property type="molecule type" value="Genomic_DNA"/>
</dbReference>